<gene>
    <name evidence="2" type="ORF">V8201_06355</name>
</gene>
<dbReference type="Proteomes" id="UP001367771">
    <property type="component" value="Unassembled WGS sequence"/>
</dbReference>
<keyword evidence="3" id="KW-1185">Reference proteome</keyword>
<comment type="caution">
    <text evidence="2">The sequence shown here is derived from an EMBL/GenBank/DDBJ whole genome shotgun (WGS) entry which is preliminary data.</text>
</comment>
<feature type="coiled-coil region" evidence="1">
    <location>
        <begin position="48"/>
        <end position="75"/>
    </location>
</feature>
<name>A0ABU8H130_9SPHN</name>
<sequence>MLFTTTTQFAALALCLVAGWFFGLASSSGGRKWKTRYADEREAHAGYRKQGDTALAEANRRITELERENDRLARAAETAPVAAPAAPVAAAPTLGERITGRVRPVSTVRPAYPAGSRPGWFDFGPTTRR</sequence>
<reference evidence="2 3" key="1">
    <citation type="journal article" date="2013" name="Int. J. Syst. Evol. Microbiol.">
        <title>Sphingomonas kyungheensis sp. nov., a bacterium with ginsenoside-converting activity isolated from soil of a ginseng field.</title>
        <authorList>
            <person name="Son H.M."/>
            <person name="Yang J.E."/>
            <person name="Park Y."/>
            <person name="Han C.K."/>
            <person name="Kim S.G."/>
            <person name="Kook M."/>
            <person name="Yi T.H."/>
        </authorList>
    </citation>
    <scope>NUCLEOTIDE SEQUENCE [LARGE SCALE GENOMIC DNA]</scope>
    <source>
        <strain evidence="2 3">LMG 26582</strain>
    </source>
</reference>
<evidence type="ECO:0000256" key="1">
    <source>
        <dbReference type="SAM" id="Coils"/>
    </source>
</evidence>
<dbReference type="RefSeq" id="WP_037530429.1">
    <property type="nucleotide sequence ID" value="NZ_JBBBDM010000002.1"/>
</dbReference>
<proteinExistence type="predicted"/>
<evidence type="ECO:0000313" key="3">
    <source>
        <dbReference type="Proteomes" id="UP001367771"/>
    </source>
</evidence>
<accession>A0ABU8H130</accession>
<protein>
    <submittedName>
        <fullName evidence="2">Uncharacterized protein</fullName>
    </submittedName>
</protein>
<dbReference type="EMBL" id="JBBBDM010000002">
    <property type="protein sequence ID" value="MEI5686698.1"/>
    <property type="molecule type" value="Genomic_DNA"/>
</dbReference>
<evidence type="ECO:0000313" key="2">
    <source>
        <dbReference type="EMBL" id="MEI5686698.1"/>
    </source>
</evidence>
<organism evidence="2 3">
    <name type="scientific">Sphingomonas kyungheensis</name>
    <dbReference type="NCBI Taxonomy" id="1069987"/>
    <lineage>
        <taxon>Bacteria</taxon>
        <taxon>Pseudomonadati</taxon>
        <taxon>Pseudomonadota</taxon>
        <taxon>Alphaproteobacteria</taxon>
        <taxon>Sphingomonadales</taxon>
        <taxon>Sphingomonadaceae</taxon>
        <taxon>Sphingomonas</taxon>
    </lineage>
</organism>
<keyword evidence="1" id="KW-0175">Coiled coil</keyword>